<name>A0A0P1I7V8_9RHOB</name>
<feature type="region of interest" description="Disordered" evidence="1">
    <location>
        <begin position="1"/>
        <end position="28"/>
    </location>
</feature>
<accession>A0A0P1I7V8</accession>
<dbReference type="Proteomes" id="UP000051870">
    <property type="component" value="Unassembled WGS sequence"/>
</dbReference>
<dbReference type="EMBL" id="CYTW01000001">
    <property type="protein sequence ID" value="CUJ95880.1"/>
    <property type="molecule type" value="Genomic_DNA"/>
</dbReference>
<dbReference type="AlphaFoldDB" id="A0A0P1I7V8"/>
<sequence length="122" mass="12966">MYFPVVGGREKDPSGMSTLHGLGSQEVTGGPRAQSITFARVLRANTPFPVPPIVLVSGIRQGSRDKSEGSERSHALQSFEQCLNARAVHIGKGDAHLFLAVRIAGGGEHCSGQCQNMCLAHQ</sequence>
<evidence type="ECO:0000313" key="3">
    <source>
        <dbReference type="Proteomes" id="UP000051870"/>
    </source>
</evidence>
<organism evidence="2 3">
    <name type="scientific">Shimia thalassica</name>
    <dbReference type="NCBI Taxonomy" id="1715693"/>
    <lineage>
        <taxon>Bacteria</taxon>
        <taxon>Pseudomonadati</taxon>
        <taxon>Pseudomonadota</taxon>
        <taxon>Alphaproteobacteria</taxon>
        <taxon>Rhodobacterales</taxon>
        <taxon>Roseobacteraceae</taxon>
    </lineage>
</organism>
<dbReference type="STRING" id="1715693.PH7735_01925"/>
<evidence type="ECO:0000313" key="2">
    <source>
        <dbReference type="EMBL" id="CUJ95880.1"/>
    </source>
</evidence>
<reference evidence="3" key="1">
    <citation type="submission" date="2015-09" db="EMBL/GenBank/DDBJ databases">
        <authorList>
            <person name="Rodrigo-Torres Lidia"/>
            <person name="Arahal R.David."/>
        </authorList>
    </citation>
    <scope>NUCLEOTIDE SEQUENCE [LARGE SCALE GENOMIC DNA]</scope>
    <source>
        <strain evidence="3">CECT 7735</strain>
    </source>
</reference>
<protein>
    <submittedName>
        <fullName evidence="2">Uncharacterized protein</fullName>
    </submittedName>
</protein>
<gene>
    <name evidence="2" type="ORF">PH7735_01925</name>
</gene>
<proteinExistence type="predicted"/>
<keyword evidence="3" id="KW-1185">Reference proteome</keyword>
<evidence type="ECO:0000256" key="1">
    <source>
        <dbReference type="SAM" id="MobiDB-lite"/>
    </source>
</evidence>